<name>A0A7G7W4A0_9BACT</name>
<dbReference type="KEGG" id="hsk:H4317_13580"/>
<feature type="chain" id="PRO_5028955215" description="Copper-binding protein MbnP-like domain-containing protein" evidence="1">
    <location>
        <begin position="22"/>
        <end position="252"/>
    </location>
</feature>
<feature type="domain" description="Copper-binding protein MbnP-like" evidence="2">
    <location>
        <begin position="31"/>
        <end position="226"/>
    </location>
</feature>
<feature type="signal peptide" evidence="1">
    <location>
        <begin position="1"/>
        <end position="21"/>
    </location>
</feature>
<dbReference type="EMBL" id="CP060202">
    <property type="protein sequence ID" value="QNH61193.1"/>
    <property type="molecule type" value="Genomic_DNA"/>
</dbReference>
<dbReference type="PROSITE" id="PS51257">
    <property type="entry name" value="PROKAR_LIPOPROTEIN"/>
    <property type="match status" value="1"/>
</dbReference>
<dbReference type="Proteomes" id="UP000515489">
    <property type="component" value="Chromosome"/>
</dbReference>
<accession>A0A7G7W4A0</accession>
<organism evidence="3 4">
    <name type="scientific">Hymenobacter sediminicola</name>
    <dbReference type="NCBI Taxonomy" id="2761579"/>
    <lineage>
        <taxon>Bacteria</taxon>
        <taxon>Pseudomonadati</taxon>
        <taxon>Bacteroidota</taxon>
        <taxon>Cytophagia</taxon>
        <taxon>Cytophagales</taxon>
        <taxon>Hymenobacteraceae</taxon>
        <taxon>Hymenobacter</taxon>
    </lineage>
</organism>
<dbReference type="AlphaFoldDB" id="A0A7G7W4A0"/>
<gene>
    <name evidence="3" type="ORF">H4317_13580</name>
</gene>
<keyword evidence="4" id="KW-1185">Reference proteome</keyword>
<proteinExistence type="predicted"/>
<dbReference type="InterPro" id="IPR046863">
    <property type="entry name" value="MbnP-like_dom"/>
</dbReference>
<reference evidence="3 4" key="1">
    <citation type="submission" date="2020-08" db="EMBL/GenBank/DDBJ databases">
        <title>Hymenobacter sp. S2-20-2 genome sequencing.</title>
        <authorList>
            <person name="Jin L."/>
        </authorList>
    </citation>
    <scope>NUCLEOTIDE SEQUENCE [LARGE SCALE GENOMIC DNA]</scope>
    <source>
        <strain evidence="3 4">S2-20-2</strain>
    </source>
</reference>
<evidence type="ECO:0000313" key="3">
    <source>
        <dbReference type="EMBL" id="QNH61193.1"/>
    </source>
</evidence>
<protein>
    <recommendedName>
        <fullName evidence="2">Copper-binding protein MbnP-like domain-containing protein</fullName>
    </recommendedName>
</protein>
<evidence type="ECO:0000256" key="1">
    <source>
        <dbReference type="SAM" id="SignalP"/>
    </source>
</evidence>
<keyword evidence="1" id="KW-0732">Signal</keyword>
<dbReference type="RefSeq" id="WP_185887123.1">
    <property type="nucleotide sequence ID" value="NZ_CP060202.1"/>
</dbReference>
<sequence>MKILKYAALFLALSAPFSLTSCDEDKDVQQGNVSIEFENVAGSVPVQLGSTTYKTAAGDTFSVSTLRYYISNIKLKKADGTEFVQPESYYLLDEALPATKTFTIPNAPAGDYTGLTFTIGVDSARNVAGAQTGALAPSDMFWNWNTGYIYTKLEGRYSPSKTNGPLVLHIGGFKSPNNTIQTVSPAMTNKVIQIREGRTPQVHLKADILKMFTGVSTIRLATVNNVMGGPNAVLVAKNQAAGMFTVDHIHGN</sequence>
<evidence type="ECO:0000313" key="4">
    <source>
        <dbReference type="Proteomes" id="UP000515489"/>
    </source>
</evidence>
<dbReference type="Pfam" id="PF20243">
    <property type="entry name" value="MbnP"/>
    <property type="match status" value="1"/>
</dbReference>
<evidence type="ECO:0000259" key="2">
    <source>
        <dbReference type="Pfam" id="PF20243"/>
    </source>
</evidence>